<name>A0A194UZI9_CYTMA</name>
<evidence type="ECO:0000256" key="2">
    <source>
        <dbReference type="SAM" id="SignalP"/>
    </source>
</evidence>
<keyword evidence="2" id="KW-0732">Signal</keyword>
<dbReference type="SUPFAM" id="SSF51445">
    <property type="entry name" value="(Trans)glycosidases"/>
    <property type="match status" value="1"/>
</dbReference>
<reference evidence="4" key="1">
    <citation type="submission" date="2014-12" db="EMBL/GenBank/DDBJ databases">
        <title>Genome Sequence of Valsa Canker Pathogens Uncovers a Specific Adaption of Colonization on Woody Bark.</title>
        <authorList>
            <person name="Yin Z."/>
            <person name="Liu H."/>
            <person name="Gao X."/>
            <person name="Li Z."/>
            <person name="Song N."/>
            <person name="Ke X."/>
            <person name="Dai Q."/>
            <person name="Wu Y."/>
            <person name="Sun Y."/>
            <person name="Xu J.-R."/>
            <person name="Kang Z.K."/>
            <person name="Wang L."/>
            <person name="Huang L."/>
        </authorList>
    </citation>
    <scope>NUCLEOTIDE SEQUENCE [LARGE SCALE GENOMIC DNA]</scope>
    <source>
        <strain evidence="4">SXYL134</strain>
    </source>
</reference>
<evidence type="ECO:0000313" key="4">
    <source>
        <dbReference type="Proteomes" id="UP000078576"/>
    </source>
</evidence>
<dbReference type="OrthoDB" id="10254444at2759"/>
<organism evidence="3 4">
    <name type="scientific">Cytospora mali</name>
    <name type="common">Apple Valsa canker fungus</name>
    <name type="synonym">Valsa mali</name>
    <dbReference type="NCBI Taxonomy" id="578113"/>
    <lineage>
        <taxon>Eukaryota</taxon>
        <taxon>Fungi</taxon>
        <taxon>Dikarya</taxon>
        <taxon>Ascomycota</taxon>
        <taxon>Pezizomycotina</taxon>
        <taxon>Sordariomycetes</taxon>
        <taxon>Sordariomycetidae</taxon>
        <taxon>Diaporthales</taxon>
        <taxon>Cytosporaceae</taxon>
        <taxon>Cytospora</taxon>
    </lineage>
</organism>
<gene>
    <name evidence="3" type="ORF">VP1G_04423</name>
</gene>
<feature type="signal peptide" evidence="2">
    <location>
        <begin position="1"/>
        <end position="28"/>
    </location>
</feature>
<dbReference type="GO" id="GO:0070492">
    <property type="term" value="F:oligosaccharide binding"/>
    <property type="evidence" value="ECO:0007669"/>
    <property type="project" value="TreeGrafter"/>
</dbReference>
<dbReference type="Proteomes" id="UP000078576">
    <property type="component" value="Unassembled WGS sequence"/>
</dbReference>
<keyword evidence="4" id="KW-1185">Reference proteome</keyword>
<dbReference type="PANTHER" id="PTHR46066:SF2">
    <property type="entry name" value="CHITINASE DOMAIN-CONTAINING PROTEIN 1"/>
    <property type="match status" value="1"/>
</dbReference>
<dbReference type="PANTHER" id="PTHR46066">
    <property type="entry name" value="CHITINASE DOMAIN-CONTAINING PROTEIN 1 FAMILY MEMBER"/>
    <property type="match status" value="1"/>
</dbReference>
<feature type="chain" id="PRO_5008266033" evidence="2">
    <location>
        <begin position="29"/>
        <end position="453"/>
    </location>
</feature>
<proteinExistence type="inferred from homology"/>
<dbReference type="GO" id="GO:0012505">
    <property type="term" value="C:endomembrane system"/>
    <property type="evidence" value="ECO:0007669"/>
    <property type="project" value="TreeGrafter"/>
</dbReference>
<dbReference type="AlphaFoldDB" id="A0A194UZI9"/>
<dbReference type="STRING" id="694573.A0A194UZI9"/>
<dbReference type="InterPro" id="IPR017853">
    <property type="entry name" value="GH"/>
</dbReference>
<protein>
    <submittedName>
        <fullName evidence="3">Chitinase domain-containing protein 1</fullName>
    </submittedName>
</protein>
<comment type="similarity">
    <text evidence="1">Belongs to the glycosyl hydrolase 18 family.</text>
</comment>
<sequence length="453" mass="50244">MATPTRQGQLELLLTYLLVTLFAIKVQCQPDESAQHPIGQGNSPRHYPNLPVLGYVTPWNSRGKELVEEYRQKFDIVSPVWYTVHANEAQGEELYTVRGGPPSEEDEAWYKRLQQPLDTEGPSKPLQITPRFFLDGWKPEDYQGLVLNQTRWQMLSDAVMGVVTKMSYDGIVFESGASYALGPPLTAVSGALHTEGKILILVMPPIRKPIDEMIASHNALITDPVAGLSHYIDYFSIMTYDMSGPGGQEIHNVTGLPENSSVRRAIAQGQVRQPGPNTSGDWVRENLVIYVEASHADTMDQLQYPSRFKQESLWASRKFLMGMPLYGYKYPVLFIDKKTGNVAQQIPQDTGADAPLPILTGAGEPVTTVEILNSLKKADSRILKTDEGEYFFDVEKAPGEGHWRVYLPTSEGISHVLDTIQDVVDDELMYTFGGAGVALWEVGQSSGELLAAL</sequence>
<dbReference type="Gene3D" id="3.10.50.10">
    <property type="match status" value="1"/>
</dbReference>
<evidence type="ECO:0000256" key="1">
    <source>
        <dbReference type="ARBA" id="ARBA00009336"/>
    </source>
</evidence>
<dbReference type="Gene3D" id="3.20.20.80">
    <property type="entry name" value="Glycosidases"/>
    <property type="match status" value="1"/>
</dbReference>
<evidence type="ECO:0000313" key="3">
    <source>
        <dbReference type="EMBL" id="KUI57105.1"/>
    </source>
</evidence>
<dbReference type="EMBL" id="KN714696">
    <property type="protein sequence ID" value="KUI57105.1"/>
    <property type="molecule type" value="Genomic_DNA"/>
</dbReference>
<accession>A0A194UZI9</accession>
<dbReference type="InterPro" id="IPR029070">
    <property type="entry name" value="Chitinase_insertion_sf"/>
</dbReference>